<organism evidence="2 3">
    <name type="scientific">Thalassotalea agarivorans</name>
    <name type="common">Thalassomonas agarivorans</name>
    <dbReference type="NCBI Taxonomy" id="349064"/>
    <lineage>
        <taxon>Bacteria</taxon>
        <taxon>Pseudomonadati</taxon>
        <taxon>Pseudomonadota</taxon>
        <taxon>Gammaproteobacteria</taxon>
        <taxon>Alteromonadales</taxon>
        <taxon>Colwelliaceae</taxon>
        <taxon>Thalassotalea</taxon>
    </lineage>
</organism>
<keyword evidence="3" id="KW-1185">Reference proteome</keyword>
<dbReference type="EMBL" id="FOHK01000001">
    <property type="protein sequence ID" value="SES66763.1"/>
    <property type="molecule type" value="Genomic_DNA"/>
</dbReference>
<dbReference type="Proteomes" id="UP000199308">
    <property type="component" value="Unassembled WGS sequence"/>
</dbReference>
<proteinExistence type="predicted"/>
<evidence type="ECO:0000313" key="2">
    <source>
        <dbReference type="EMBL" id="SES66763.1"/>
    </source>
</evidence>
<dbReference type="InterPro" id="IPR002654">
    <property type="entry name" value="Glyco_trans_25"/>
</dbReference>
<feature type="domain" description="Glycosyl transferase family 25" evidence="1">
    <location>
        <begin position="6"/>
        <end position="177"/>
    </location>
</feature>
<name>A0A1H9YD14_THASX</name>
<sequence length="250" mass="29029">MPTPLPIFVINLDRSKSRWQQVTSRLSQLNLEHQRVSAVDGKTLQVEDISQVYSATLNKSLFRYDLTLGEIGCYLSHRHIWQTMVDQQIPYAVILEDDINIQTEFAHVLDMLVQYSDWELVKLGDDRDLPFYQQHSEAPFIWGNYKKIPNCTLAYAISLSAAKKLLSREKFYRPIDIDMQFPTKLSLNVLGLKPYAVSPNLDFDSEIVAINKGKHKGNTSFWRNLKYRIMLAWQRKKYTSGNLNQIKKAT</sequence>
<evidence type="ECO:0000259" key="1">
    <source>
        <dbReference type="Pfam" id="PF01755"/>
    </source>
</evidence>
<dbReference type="Pfam" id="PF01755">
    <property type="entry name" value="Glyco_transf_25"/>
    <property type="match status" value="1"/>
</dbReference>
<protein>
    <submittedName>
        <fullName evidence="2">Glycosyl transferase, family 25</fullName>
    </submittedName>
</protein>
<dbReference type="OrthoDB" id="9816113at2"/>
<dbReference type="CDD" id="cd06532">
    <property type="entry name" value="Glyco_transf_25"/>
    <property type="match status" value="1"/>
</dbReference>
<dbReference type="STRING" id="349064.SAMN05660429_00174"/>
<dbReference type="RefSeq" id="WP_093326862.1">
    <property type="nucleotide sequence ID" value="NZ_AP027363.1"/>
</dbReference>
<dbReference type="GO" id="GO:0016740">
    <property type="term" value="F:transferase activity"/>
    <property type="evidence" value="ECO:0007669"/>
    <property type="project" value="UniProtKB-KW"/>
</dbReference>
<reference evidence="2 3" key="1">
    <citation type="submission" date="2016-10" db="EMBL/GenBank/DDBJ databases">
        <authorList>
            <person name="de Groot N.N."/>
        </authorList>
    </citation>
    <scope>NUCLEOTIDE SEQUENCE [LARGE SCALE GENOMIC DNA]</scope>
    <source>
        <strain evidence="2 3">DSM 19706</strain>
    </source>
</reference>
<dbReference type="AlphaFoldDB" id="A0A1H9YD14"/>
<keyword evidence="2" id="KW-0808">Transferase</keyword>
<gene>
    <name evidence="2" type="ORF">SAMN05660429_00174</name>
</gene>
<accession>A0A1H9YD14</accession>
<evidence type="ECO:0000313" key="3">
    <source>
        <dbReference type="Proteomes" id="UP000199308"/>
    </source>
</evidence>